<organism evidence="2 3">
    <name type="scientific">Alcaligenes phenolicus</name>
    <dbReference type="NCBI Taxonomy" id="232846"/>
    <lineage>
        <taxon>Bacteria</taxon>
        <taxon>Pseudomonadati</taxon>
        <taxon>Pseudomonadota</taxon>
        <taxon>Betaproteobacteria</taxon>
        <taxon>Burkholderiales</taxon>
        <taxon>Alcaligenaceae</taxon>
        <taxon>Alcaligenes</taxon>
    </lineage>
</organism>
<dbReference type="SUPFAM" id="SSF49879">
    <property type="entry name" value="SMAD/FHA domain"/>
    <property type="match status" value="1"/>
</dbReference>
<gene>
    <name evidence="2" type="ORF">OSH02_06955</name>
</gene>
<dbReference type="GeneID" id="94039232"/>
<feature type="region of interest" description="Disordered" evidence="1">
    <location>
        <begin position="133"/>
        <end position="174"/>
    </location>
</feature>
<dbReference type="Proteomes" id="UP001208074">
    <property type="component" value="Unassembled WGS sequence"/>
</dbReference>
<evidence type="ECO:0000256" key="1">
    <source>
        <dbReference type="SAM" id="MobiDB-lite"/>
    </source>
</evidence>
<dbReference type="EMBL" id="JAPKNB010000004">
    <property type="protein sequence ID" value="MCX5565092.1"/>
    <property type="molecule type" value="Genomic_DNA"/>
</dbReference>
<proteinExistence type="predicted"/>
<evidence type="ECO:0008006" key="4">
    <source>
        <dbReference type="Google" id="ProtNLM"/>
    </source>
</evidence>
<dbReference type="AlphaFoldDB" id="A0AAW5VV12"/>
<dbReference type="RefSeq" id="WP_026483660.1">
    <property type="nucleotide sequence ID" value="NZ_DAMBOE010000003.1"/>
</dbReference>
<protein>
    <recommendedName>
        <fullName evidence="4">FHA domain-containing protein</fullName>
    </recommendedName>
</protein>
<feature type="compositionally biased region" description="Polar residues" evidence="1">
    <location>
        <begin position="151"/>
        <end position="163"/>
    </location>
</feature>
<reference evidence="2" key="1">
    <citation type="submission" date="2022-11" db="EMBL/GenBank/DDBJ databases">
        <title>Biodiversity and phylogenetic relationships of bacteria.</title>
        <authorList>
            <person name="Machado R.A.R."/>
            <person name="Bhat A."/>
            <person name="Loulou A."/>
            <person name="Kallel S."/>
        </authorList>
    </citation>
    <scope>NUCLEOTIDE SEQUENCE</scope>
    <source>
        <strain evidence="2">DSM 16503</strain>
    </source>
</reference>
<sequence>MNTAALDWRLQAESGGAPRPVPEPGLVCGSWTQADLVLPDNNQTPPVLSYLRRQQDVLTIQRASADGQVAVNGIELALAQVKTLQNGDRLTLGEMHYRVESGVSPVTQDETPLATAPAADPFADLHVPGMVPVGGPMPDPSDKHPFDTTAKPASSPSTDSTIPAASWQPELGRAPEWVSTLSDKENEFDLLQGMRQA</sequence>
<dbReference type="InterPro" id="IPR008984">
    <property type="entry name" value="SMAD_FHA_dom_sf"/>
</dbReference>
<dbReference type="Gene3D" id="2.60.200.20">
    <property type="match status" value="1"/>
</dbReference>
<accession>A0AAW5VV12</accession>
<name>A0AAW5VV12_9BURK</name>
<evidence type="ECO:0000313" key="3">
    <source>
        <dbReference type="Proteomes" id="UP001208074"/>
    </source>
</evidence>
<comment type="caution">
    <text evidence="2">The sequence shown here is derived from an EMBL/GenBank/DDBJ whole genome shotgun (WGS) entry which is preliminary data.</text>
</comment>
<evidence type="ECO:0000313" key="2">
    <source>
        <dbReference type="EMBL" id="MCX5565092.1"/>
    </source>
</evidence>